<comment type="similarity">
    <text evidence="1">Belongs to the tubulin family.</text>
</comment>
<dbReference type="InterPro" id="IPR000217">
    <property type="entry name" value="Tubulin"/>
</dbReference>
<name>A0A8S1WGQ9_9CILI</name>
<organism evidence="5 6">
    <name type="scientific">Paramecium pentaurelia</name>
    <dbReference type="NCBI Taxonomy" id="43138"/>
    <lineage>
        <taxon>Eukaryota</taxon>
        <taxon>Sar</taxon>
        <taxon>Alveolata</taxon>
        <taxon>Ciliophora</taxon>
        <taxon>Intramacronucleata</taxon>
        <taxon>Oligohymenophorea</taxon>
        <taxon>Peniculida</taxon>
        <taxon>Parameciidae</taxon>
        <taxon>Paramecium</taxon>
    </lineage>
</organism>
<dbReference type="AlphaFoldDB" id="A0A8S1WGQ9"/>
<comment type="caution">
    <text evidence="5">The sequence shown here is derived from an EMBL/GenBank/DDBJ whole genome shotgun (WGS) entry which is preliminary data.</text>
</comment>
<gene>
    <name evidence="5" type="ORF">PPENT_87.1.T0910008</name>
</gene>
<keyword evidence="2" id="KW-0493">Microtubule</keyword>
<keyword evidence="3" id="KW-0547">Nucleotide-binding</keyword>
<protein>
    <submittedName>
        <fullName evidence="5">Uncharacterized protein</fullName>
    </submittedName>
</protein>
<proteinExistence type="inferred from homology"/>
<dbReference type="PANTHER" id="PTHR11588">
    <property type="entry name" value="TUBULIN"/>
    <property type="match status" value="1"/>
</dbReference>
<reference evidence="5" key="1">
    <citation type="submission" date="2021-01" db="EMBL/GenBank/DDBJ databases">
        <authorList>
            <consortium name="Genoscope - CEA"/>
            <person name="William W."/>
        </authorList>
    </citation>
    <scope>NUCLEOTIDE SEQUENCE</scope>
</reference>
<evidence type="ECO:0000256" key="1">
    <source>
        <dbReference type="ARBA" id="ARBA00009636"/>
    </source>
</evidence>
<dbReference type="GO" id="GO:0005874">
    <property type="term" value="C:microtubule"/>
    <property type="evidence" value="ECO:0007669"/>
    <property type="project" value="UniProtKB-KW"/>
</dbReference>
<evidence type="ECO:0000256" key="4">
    <source>
        <dbReference type="ARBA" id="ARBA00023134"/>
    </source>
</evidence>
<evidence type="ECO:0000313" key="6">
    <source>
        <dbReference type="Proteomes" id="UP000689195"/>
    </source>
</evidence>
<evidence type="ECO:0000256" key="3">
    <source>
        <dbReference type="ARBA" id="ARBA00022741"/>
    </source>
</evidence>
<evidence type="ECO:0000313" key="5">
    <source>
        <dbReference type="EMBL" id="CAD8188181.1"/>
    </source>
</evidence>
<keyword evidence="4" id="KW-0342">GTP-binding</keyword>
<dbReference type="GO" id="GO:0005525">
    <property type="term" value="F:GTP binding"/>
    <property type="evidence" value="ECO:0007669"/>
    <property type="project" value="UniProtKB-KW"/>
</dbReference>
<dbReference type="EMBL" id="CAJJDO010000091">
    <property type="protein sequence ID" value="CAD8188181.1"/>
    <property type="molecule type" value="Genomic_DNA"/>
</dbReference>
<dbReference type="GO" id="GO:0007017">
    <property type="term" value="P:microtubule-based process"/>
    <property type="evidence" value="ECO:0007669"/>
    <property type="project" value="InterPro"/>
</dbReference>
<accession>A0A8S1WGQ9</accession>
<evidence type="ECO:0000256" key="2">
    <source>
        <dbReference type="ARBA" id="ARBA00022701"/>
    </source>
</evidence>
<dbReference type="Proteomes" id="UP000689195">
    <property type="component" value="Unassembled WGS sequence"/>
</dbReference>
<sequence>MRVLFNRSYIHQCRLESGGLMGKKLWCSNEKEGEEKLADKIRKKIECFDGLQGIMLYHSIRRGFGQGFTFDILELLLNDLEKVTKATISIMLSISLYNPQQLSHKIQYLHSNIQKNMLIYLQYQKNSAQYKVANEQLDIDYLNYSINRMIAQMISSVTQSSRFNGQRFIDLIEMRECYSRS</sequence>
<keyword evidence="6" id="KW-1185">Reference proteome</keyword>